<reference evidence="3 4" key="1">
    <citation type="submission" date="2016-04" db="EMBL/GenBank/DDBJ databases">
        <authorList>
            <person name="Evans L.H."/>
            <person name="Alamgir A."/>
            <person name="Owens N."/>
            <person name="Weber N.D."/>
            <person name="Virtaneva K."/>
            <person name="Barbian K."/>
            <person name="Babar A."/>
            <person name="Rosenke K."/>
        </authorList>
    </citation>
    <scope>NUCLEOTIDE SEQUENCE [LARGE SCALE GENOMIC DNA]</scope>
    <source>
        <strain evidence="3 4">CCM 8644</strain>
    </source>
</reference>
<evidence type="ECO:0000313" key="3">
    <source>
        <dbReference type="EMBL" id="OAQ40262.1"/>
    </source>
</evidence>
<protein>
    <submittedName>
        <fullName evidence="3">Uncharacterized protein</fullName>
    </submittedName>
</protein>
<evidence type="ECO:0000256" key="2">
    <source>
        <dbReference type="SAM" id="Phobius"/>
    </source>
</evidence>
<keyword evidence="2" id="KW-0812">Transmembrane</keyword>
<reference evidence="3 4" key="2">
    <citation type="submission" date="2016-06" db="EMBL/GenBank/DDBJ databases">
        <title>Pedobacter psychrophilus sp. nov., isolated from Antarctic fragmentary rock.</title>
        <authorList>
            <person name="Svec P."/>
        </authorList>
    </citation>
    <scope>NUCLEOTIDE SEQUENCE [LARGE SCALE GENOMIC DNA]</scope>
    <source>
        <strain evidence="3 4">CCM 8644</strain>
    </source>
</reference>
<dbReference type="STRING" id="1826909.A5893_04730"/>
<keyword evidence="2" id="KW-0472">Membrane</keyword>
<proteinExistence type="predicted"/>
<feature type="transmembrane region" description="Helical" evidence="2">
    <location>
        <begin position="44"/>
        <end position="63"/>
    </location>
</feature>
<accession>A0A179DHI7</accession>
<sequence length="257" mass="28997">MLDKDFDQLFKSSFEDFEVQPAANSWDKITDGLDRKPKRKNFGIFWMAAASVVVVLGIGIGLYTKPTEVIKLRGNTEEVLSQAAKEQNNDVENVDVENTKSETDNNTKNNSLLANNQSTKKINKNNLETHATISNTSNVSLTKDTENELSRIVATKPIRTKTVTERILEEEASKNLDDSKIKTQTLLAQNTIDENLEEDGYQSNRRQKIKSVGDLVNFVVAKVDKREEKIIKVSKTDESDNEITGINLGLFRFRKID</sequence>
<feature type="region of interest" description="Disordered" evidence="1">
    <location>
        <begin position="83"/>
        <end position="112"/>
    </location>
</feature>
<name>A0A179DHI7_9SPHI</name>
<keyword evidence="2" id="KW-1133">Transmembrane helix</keyword>
<dbReference type="AlphaFoldDB" id="A0A179DHI7"/>
<comment type="caution">
    <text evidence="3">The sequence shown here is derived from an EMBL/GenBank/DDBJ whole genome shotgun (WGS) entry which is preliminary data.</text>
</comment>
<evidence type="ECO:0000313" key="4">
    <source>
        <dbReference type="Proteomes" id="UP000078459"/>
    </source>
</evidence>
<gene>
    <name evidence="3" type="ORF">A5893_04730</name>
</gene>
<evidence type="ECO:0000256" key="1">
    <source>
        <dbReference type="SAM" id="MobiDB-lite"/>
    </source>
</evidence>
<dbReference type="EMBL" id="LWHJ01000022">
    <property type="protein sequence ID" value="OAQ40262.1"/>
    <property type="molecule type" value="Genomic_DNA"/>
</dbReference>
<dbReference type="Proteomes" id="UP000078459">
    <property type="component" value="Unassembled WGS sequence"/>
</dbReference>
<organism evidence="3 4">
    <name type="scientific">Pedobacter psychrophilus</name>
    <dbReference type="NCBI Taxonomy" id="1826909"/>
    <lineage>
        <taxon>Bacteria</taxon>
        <taxon>Pseudomonadati</taxon>
        <taxon>Bacteroidota</taxon>
        <taxon>Sphingobacteriia</taxon>
        <taxon>Sphingobacteriales</taxon>
        <taxon>Sphingobacteriaceae</taxon>
        <taxon>Pedobacter</taxon>
    </lineage>
</organism>
<dbReference type="OrthoDB" id="790344at2"/>
<keyword evidence="4" id="KW-1185">Reference proteome</keyword>